<evidence type="ECO:0000256" key="5">
    <source>
        <dbReference type="ARBA" id="ARBA00022833"/>
    </source>
</evidence>
<evidence type="ECO:0000313" key="14">
    <source>
        <dbReference type="Proteomes" id="UP000254465"/>
    </source>
</evidence>
<dbReference type="PROSITE" id="PS00965">
    <property type="entry name" value="PMI_I_1"/>
    <property type="match status" value="1"/>
</dbReference>
<evidence type="ECO:0000256" key="1">
    <source>
        <dbReference type="ARBA" id="ARBA00000757"/>
    </source>
</evidence>
<evidence type="ECO:0000256" key="10">
    <source>
        <dbReference type="PIRSR" id="PIRSR001480-2"/>
    </source>
</evidence>
<dbReference type="InterPro" id="IPR049071">
    <property type="entry name" value="MPI_cupin_dom"/>
</dbReference>
<dbReference type="Pfam" id="PF20511">
    <property type="entry name" value="PMI_typeI_cat"/>
    <property type="match status" value="1"/>
</dbReference>
<dbReference type="NCBIfam" id="TIGR00218">
    <property type="entry name" value="manA"/>
    <property type="match status" value="1"/>
</dbReference>
<dbReference type="EC" id="5.3.1.8" evidence="3"/>
<keyword evidence="4 10" id="KW-0479">Metal-binding</keyword>
<comment type="cofactor">
    <cofactor evidence="10">
        <name>Zn(2+)</name>
        <dbReference type="ChEBI" id="CHEBI:29105"/>
    </cofactor>
    <text evidence="10">Binds 1 zinc ion per subunit.</text>
</comment>
<dbReference type="GO" id="GO:0009298">
    <property type="term" value="P:GDP-mannose biosynthetic process"/>
    <property type="evidence" value="ECO:0007669"/>
    <property type="project" value="InterPro"/>
</dbReference>
<evidence type="ECO:0000256" key="2">
    <source>
        <dbReference type="ARBA" id="ARBA00010772"/>
    </source>
</evidence>
<dbReference type="PRINTS" id="PR00714">
    <property type="entry name" value="MAN6PISMRASE"/>
</dbReference>
<dbReference type="RefSeq" id="WP_017807079.1">
    <property type="nucleotide sequence ID" value="NZ_CP034110.1"/>
</dbReference>
<dbReference type="GO" id="GO:0005829">
    <property type="term" value="C:cytosol"/>
    <property type="evidence" value="ECO:0007669"/>
    <property type="project" value="TreeGrafter"/>
</dbReference>
<feature type="binding site" evidence="10">
    <location>
        <position position="134"/>
    </location>
    <ligand>
        <name>Zn(2+)</name>
        <dbReference type="ChEBI" id="CHEBI:29105"/>
    </ligand>
</feature>
<evidence type="ECO:0000256" key="3">
    <source>
        <dbReference type="ARBA" id="ARBA00011956"/>
    </source>
</evidence>
<dbReference type="CDD" id="cd07011">
    <property type="entry name" value="cupin_PMI_type_I_N"/>
    <property type="match status" value="1"/>
</dbReference>
<dbReference type="Gene3D" id="2.60.120.10">
    <property type="entry name" value="Jelly Rolls"/>
    <property type="match status" value="2"/>
</dbReference>
<dbReference type="EMBL" id="UGHK01000002">
    <property type="protein sequence ID" value="STO72420.1"/>
    <property type="molecule type" value="Genomic_DNA"/>
</dbReference>
<keyword evidence="6 13" id="KW-0413">Isomerase</keyword>
<dbReference type="PIRSF" id="PIRSF001480">
    <property type="entry name" value="Mannose-6-phosphate_isomerase"/>
    <property type="match status" value="1"/>
</dbReference>
<dbReference type="SUPFAM" id="SSF51182">
    <property type="entry name" value="RmlC-like cupins"/>
    <property type="match status" value="1"/>
</dbReference>
<dbReference type="InterPro" id="IPR016305">
    <property type="entry name" value="Mannose-6-P_Isomerase"/>
</dbReference>
<name>A0A377IBN1_AVIPA</name>
<dbReference type="GO" id="GO:0005975">
    <property type="term" value="P:carbohydrate metabolic process"/>
    <property type="evidence" value="ECO:0007669"/>
    <property type="project" value="InterPro"/>
</dbReference>
<feature type="domain" description="Phosphomannose isomerase type I catalytic" evidence="11">
    <location>
        <begin position="2"/>
        <end position="149"/>
    </location>
</feature>
<comment type="catalytic activity">
    <reaction evidence="1">
        <text>D-mannose 6-phosphate = D-fructose 6-phosphate</text>
        <dbReference type="Rhea" id="RHEA:12356"/>
        <dbReference type="ChEBI" id="CHEBI:58735"/>
        <dbReference type="ChEBI" id="CHEBI:61527"/>
        <dbReference type="EC" id="5.3.1.8"/>
    </reaction>
</comment>
<accession>A0A377IBN1</accession>
<organism evidence="13 14">
    <name type="scientific">Avibacterium paragallinarum</name>
    <name type="common">Haemophilus gallinarum</name>
    <dbReference type="NCBI Taxonomy" id="728"/>
    <lineage>
        <taxon>Bacteria</taxon>
        <taxon>Pseudomonadati</taxon>
        <taxon>Pseudomonadota</taxon>
        <taxon>Gammaproteobacteria</taxon>
        <taxon>Pasteurellales</taxon>
        <taxon>Pasteurellaceae</taxon>
        <taxon>Avibacterium</taxon>
    </lineage>
</organism>
<dbReference type="InterPro" id="IPR018050">
    <property type="entry name" value="Pmannose_isomerase-type1_CS"/>
</dbReference>
<feature type="active site" evidence="9">
    <location>
        <position position="282"/>
    </location>
</feature>
<keyword evidence="5 10" id="KW-0862">Zinc</keyword>
<feature type="binding site" evidence="10">
    <location>
        <position position="263"/>
    </location>
    <ligand>
        <name>Zn(2+)</name>
        <dbReference type="ChEBI" id="CHEBI:29105"/>
    </ligand>
</feature>
<evidence type="ECO:0000256" key="4">
    <source>
        <dbReference type="ARBA" id="ARBA00022723"/>
    </source>
</evidence>
<dbReference type="InterPro" id="IPR046457">
    <property type="entry name" value="PMI_typeI_cat"/>
</dbReference>
<evidence type="ECO:0000256" key="8">
    <source>
        <dbReference type="ARBA" id="ARBA00030762"/>
    </source>
</evidence>
<dbReference type="Pfam" id="PF21621">
    <property type="entry name" value="MPI_cupin_dom"/>
    <property type="match status" value="1"/>
</dbReference>
<protein>
    <recommendedName>
        <fullName evidence="3">mannose-6-phosphate isomerase</fullName>
        <ecNumber evidence="3">5.3.1.8</ecNumber>
    </recommendedName>
    <alternativeName>
        <fullName evidence="7">Phosphohexomutase</fullName>
    </alternativeName>
    <alternativeName>
        <fullName evidence="8">Phosphomannose isomerase</fullName>
    </alternativeName>
</protein>
<dbReference type="Proteomes" id="UP000254465">
    <property type="component" value="Unassembled WGS sequence"/>
</dbReference>
<feature type="domain" description="Mannose-6-phosphate isomerase cupin" evidence="12">
    <location>
        <begin position="319"/>
        <end position="390"/>
    </location>
</feature>
<dbReference type="GO" id="GO:0004476">
    <property type="term" value="F:mannose-6-phosphate isomerase activity"/>
    <property type="evidence" value="ECO:0007669"/>
    <property type="project" value="UniProtKB-EC"/>
</dbReference>
<sequence length="402" mass="44875">MLYPLNGQLQHYVWGGHQFLPEFLGIPAEQNQYYAEWWLGDHSSAPSIIEENGTSEPLNAFLAKNPTALGDASRTQFGDNLPYLLKILDVKLPLSIQLHPTKSQAEQGFAKENALGIALNDPKRTYKDNNHKPEMMIALSDFWLLHGFKTKQAILQTLQARPSLVPLAEKLAQQSLTDFYADIMQADQQALAAWLNPIIQANQSAYAQNQLSLENPDYWVLYTIEAMKIPTEKLDAGLICFYLFNIVHLKKGEGIFQDAGIPHAYLRGQNIELMACSDNVIRGGLTPKHVDVAELLNVIDCREVVPQIIPLAPIEQAIFTYSTPAKDFALTQITYEKAQTHQLHSESAEILLVMSGEIKIRENHTALYLKQGQSAFISAGSQYEIEGMAQGYAVIAALPKQM</sequence>
<dbReference type="Gene3D" id="1.10.441.10">
    <property type="entry name" value="Phosphomannose Isomerase, domain 2"/>
    <property type="match status" value="1"/>
</dbReference>
<dbReference type="InterPro" id="IPR001250">
    <property type="entry name" value="Man6P_Isoase-1"/>
</dbReference>
<evidence type="ECO:0000313" key="13">
    <source>
        <dbReference type="EMBL" id="STO72420.1"/>
    </source>
</evidence>
<proteinExistence type="inferred from homology"/>
<dbReference type="AlphaFoldDB" id="A0A377IBN1"/>
<dbReference type="PANTHER" id="PTHR10309">
    <property type="entry name" value="MANNOSE-6-PHOSPHATE ISOMERASE"/>
    <property type="match status" value="1"/>
</dbReference>
<feature type="binding site" evidence="10">
    <location>
        <position position="99"/>
    </location>
    <ligand>
        <name>Zn(2+)</name>
        <dbReference type="ChEBI" id="CHEBI:29105"/>
    </ligand>
</feature>
<evidence type="ECO:0000256" key="6">
    <source>
        <dbReference type="ARBA" id="ARBA00023235"/>
    </source>
</evidence>
<gene>
    <name evidence="13" type="primary">pmi</name>
    <name evidence="13" type="ORF">NCTC11296_02346</name>
</gene>
<dbReference type="InterPro" id="IPR014710">
    <property type="entry name" value="RmlC-like_jellyroll"/>
</dbReference>
<evidence type="ECO:0000259" key="11">
    <source>
        <dbReference type="Pfam" id="PF20511"/>
    </source>
</evidence>
<dbReference type="GO" id="GO:0008270">
    <property type="term" value="F:zinc ion binding"/>
    <property type="evidence" value="ECO:0007669"/>
    <property type="project" value="InterPro"/>
</dbReference>
<reference evidence="13 14" key="1">
    <citation type="submission" date="2018-06" db="EMBL/GenBank/DDBJ databases">
        <authorList>
            <consortium name="Pathogen Informatics"/>
            <person name="Doyle S."/>
        </authorList>
    </citation>
    <scope>NUCLEOTIDE SEQUENCE [LARGE SCALE GENOMIC DNA]</scope>
    <source>
        <strain evidence="13 14">NCTC11296</strain>
    </source>
</reference>
<evidence type="ECO:0000259" key="12">
    <source>
        <dbReference type="Pfam" id="PF21621"/>
    </source>
</evidence>
<evidence type="ECO:0000256" key="7">
    <source>
        <dbReference type="ARBA" id="ARBA00029741"/>
    </source>
</evidence>
<dbReference type="PANTHER" id="PTHR10309:SF0">
    <property type="entry name" value="MANNOSE-6-PHOSPHATE ISOMERASE"/>
    <property type="match status" value="1"/>
</dbReference>
<comment type="similarity">
    <text evidence="2">Belongs to the mannose-6-phosphate isomerase type 1 family.</text>
</comment>
<dbReference type="InterPro" id="IPR011051">
    <property type="entry name" value="RmlC_Cupin_sf"/>
</dbReference>
<evidence type="ECO:0000256" key="9">
    <source>
        <dbReference type="PIRSR" id="PIRSR001480-1"/>
    </source>
</evidence>
<feature type="binding site" evidence="10">
    <location>
        <position position="97"/>
    </location>
    <ligand>
        <name>Zn(2+)</name>
        <dbReference type="ChEBI" id="CHEBI:29105"/>
    </ligand>
</feature>